<sequence length="327" mass="37779">MPHAILPDVSETYGDWRDQLFQDGFAIIKKVVPTERAAGYVEEMTKWLERFPLGFDRNDPTTWTEEHLPAHMKGGMYHGYSVSHEKFVWDARMEPGVLDAFSRIWGTSELLVSFDGINMTLPLPDSTRPKSPRWPHQDQDSTIRGFQCAQGIINLVDNGPNDGGLVVMKGSHRLNDEFFKSHSTDKKEKWGKVPDDWHGFDDDEIEWFEMRGCETIKVECEAGDLIVWDSRTVHYNILPEGKQTRAVIYACYTPAALSSPEELQRKKEIFEKRERTTHWPHRNFWRSAEILRFGKKDPYHRDLPFVEPVLSDKLLQLAGAKPYAAKS</sequence>
<dbReference type="PANTHER" id="PTHR31630:SF6">
    <property type="entry name" value="PHYTANOYL-COA DIOXYGENASE-RELATED"/>
    <property type="match status" value="1"/>
</dbReference>
<name>A0A9N9L444_9HELO</name>
<evidence type="ECO:0000313" key="1">
    <source>
        <dbReference type="EMBL" id="CAG8957798.1"/>
    </source>
</evidence>
<organism evidence="1 2">
    <name type="scientific">Hymenoscyphus fraxineus</name>
    <dbReference type="NCBI Taxonomy" id="746836"/>
    <lineage>
        <taxon>Eukaryota</taxon>
        <taxon>Fungi</taxon>
        <taxon>Dikarya</taxon>
        <taxon>Ascomycota</taxon>
        <taxon>Pezizomycotina</taxon>
        <taxon>Leotiomycetes</taxon>
        <taxon>Helotiales</taxon>
        <taxon>Helotiaceae</taxon>
        <taxon>Hymenoscyphus</taxon>
    </lineage>
</organism>
<protein>
    <recommendedName>
        <fullName evidence="3">Phytanoyl-CoA dioxygenase</fullName>
    </recommendedName>
</protein>
<evidence type="ECO:0008006" key="3">
    <source>
        <dbReference type="Google" id="ProtNLM"/>
    </source>
</evidence>
<proteinExistence type="predicted"/>
<reference evidence="1" key="1">
    <citation type="submission" date="2021-07" db="EMBL/GenBank/DDBJ databases">
        <authorList>
            <person name="Durling M."/>
        </authorList>
    </citation>
    <scope>NUCLEOTIDE SEQUENCE</scope>
</reference>
<dbReference type="OrthoDB" id="445007at2759"/>
<accession>A0A9N9L444</accession>
<dbReference type="Gene3D" id="2.60.120.620">
    <property type="entry name" value="q2cbj1_9rhob like domain"/>
    <property type="match status" value="1"/>
</dbReference>
<dbReference type="InterPro" id="IPR008775">
    <property type="entry name" value="Phytyl_CoA_dOase-like"/>
</dbReference>
<dbReference type="Proteomes" id="UP000696280">
    <property type="component" value="Unassembled WGS sequence"/>
</dbReference>
<dbReference type="PANTHER" id="PTHR31630">
    <property type="entry name" value="PHYTANOYL-COA DIOXYGENASE-RELATED-RELATED"/>
    <property type="match status" value="1"/>
</dbReference>
<dbReference type="AlphaFoldDB" id="A0A9N9L444"/>
<dbReference type="SUPFAM" id="SSF51197">
    <property type="entry name" value="Clavaminate synthase-like"/>
    <property type="match status" value="1"/>
</dbReference>
<comment type="caution">
    <text evidence="1">The sequence shown here is derived from an EMBL/GenBank/DDBJ whole genome shotgun (WGS) entry which is preliminary data.</text>
</comment>
<gene>
    <name evidence="1" type="ORF">HYFRA_00000137</name>
</gene>
<evidence type="ECO:0000313" key="2">
    <source>
        <dbReference type="Proteomes" id="UP000696280"/>
    </source>
</evidence>
<dbReference type="Pfam" id="PF05721">
    <property type="entry name" value="PhyH"/>
    <property type="match status" value="1"/>
</dbReference>
<keyword evidence="2" id="KW-1185">Reference proteome</keyword>
<dbReference type="EMBL" id="CAJVRL010000081">
    <property type="protein sequence ID" value="CAG8957798.1"/>
    <property type="molecule type" value="Genomic_DNA"/>
</dbReference>